<sequence length="61" mass="7030">MIDDHTLNVHKIKIHASTKASDTRITCPLVQLTPIFNLKAGLWLFDHTDMMEYDHQLGRPT</sequence>
<comment type="caution">
    <text evidence="1">The sequence shown here is derived from an EMBL/GenBank/DDBJ whole genome shotgun (WGS) entry which is preliminary data.</text>
</comment>
<dbReference type="EMBL" id="BART01029086">
    <property type="protein sequence ID" value="GAG96931.1"/>
    <property type="molecule type" value="Genomic_DNA"/>
</dbReference>
<gene>
    <name evidence="1" type="ORF">S01H4_51122</name>
</gene>
<evidence type="ECO:0000313" key="1">
    <source>
        <dbReference type="EMBL" id="GAG96931.1"/>
    </source>
</evidence>
<organism evidence="1">
    <name type="scientific">marine sediment metagenome</name>
    <dbReference type="NCBI Taxonomy" id="412755"/>
    <lineage>
        <taxon>unclassified sequences</taxon>
        <taxon>metagenomes</taxon>
        <taxon>ecological metagenomes</taxon>
    </lineage>
</organism>
<protein>
    <submittedName>
        <fullName evidence="1">Uncharacterized protein</fullName>
    </submittedName>
</protein>
<name>X1DKI4_9ZZZZ</name>
<accession>X1DKI4</accession>
<reference evidence="1" key="1">
    <citation type="journal article" date="2014" name="Front. Microbiol.">
        <title>High frequency of phylogenetically diverse reductive dehalogenase-homologous genes in deep subseafloor sedimentary metagenomes.</title>
        <authorList>
            <person name="Kawai M."/>
            <person name="Futagami T."/>
            <person name="Toyoda A."/>
            <person name="Takaki Y."/>
            <person name="Nishi S."/>
            <person name="Hori S."/>
            <person name="Arai W."/>
            <person name="Tsubouchi T."/>
            <person name="Morono Y."/>
            <person name="Uchiyama I."/>
            <person name="Ito T."/>
            <person name="Fujiyama A."/>
            <person name="Inagaki F."/>
            <person name="Takami H."/>
        </authorList>
    </citation>
    <scope>NUCLEOTIDE SEQUENCE</scope>
    <source>
        <strain evidence="1">Expedition CK06-06</strain>
    </source>
</reference>
<dbReference type="AlphaFoldDB" id="X1DKI4"/>
<proteinExistence type="predicted"/>